<dbReference type="OrthoDB" id="9792005at2"/>
<dbReference type="GO" id="GO:0016491">
    <property type="term" value="F:oxidoreductase activity"/>
    <property type="evidence" value="ECO:0007669"/>
    <property type="project" value="UniProtKB-ARBA"/>
</dbReference>
<organism evidence="2 3">
    <name type="scientific">Sphingobacterium gobiense</name>
    <dbReference type="NCBI Taxonomy" id="1382456"/>
    <lineage>
        <taxon>Bacteria</taxon>
        <taxon>Pseudomonadati</taxon>
        <taxon>Bacteroidota</taxon>
        <taxon>Sphingobacteriia</taxon>
        <taxon>Sphingobacteriales</taxon>
        <taxon>Sphingobacteriaceae</taxon>
        <taxon>Sphingobacterium</taxon>
    </lineage>
</organism>
<protein>
    <submittedName>
        <fullName evidence="2">Ornithine cyclodeaminase family protein</fullName>
    </submittedName>
</protein>
<dbReference type="EMBL" id="PVBS01000001">
    <property type="protein sequence ID" value="PRD57294.1"/>
    <property type="molecule type" value="Genomic_DNA"/>
</dbReference>
<dbReference type="AlphaFoldDB" id="A0A2S9JVJ5"/>
<evidence type="ECO:0000256" key="1">
    <source>
        <dbReference type="ARBA" id="ARBA00008903"/>
    </source>
</evidence>
<comment type="similarity">
    <text evidence="1">Belongs to the ornithine cyclodeaminase/mu-crystallin family.</text>
</comment>
<keyword evidence="3" id="KW-1185">Reference proteome</keyword>
<comment type="caution">
    <text evidence="2">The sequence shown here is derived from an EMBL/GenBank/DDBJ whole genome shotgun (WGS) entry which is preliminary data.</text>
</comment>
<dbReference type="FunFam" id="3.40.50.720:FF:000311">
    <property type="entry name" value="Ornithine cyclodeaminase"/>
    <property type="match status" value="1"/>
</dbReference>
<dbReference type="Gene3D" id="3.40.50.720">
    <property type="entry name" value="NAD(P)-binding Rossmann-like Domain"/>
    <property type="match status" value="1"/>
</dbReference>
<dbReference type="GO" id="GO:0005737">
    <property type="term" value="C:cytoplasm"/>
    <property type="evidence" value="ECO:0007669"/>
    <property type="project" value="TreeGrafter"/>
</dbReference>
<dbReference type="Proteomes" id="UP000238642">
    <property type="component" value="Unassembled WGS sequence"/>
</dbReference>
<dbReference type="PANTHER" id="PTHR13812">
    <property type="entry name" value="KETIMINE REDUCTASE MU-CRYSTALLIN"/>
    <property type="match status" value="1"/>
</dbReference>
<sequence>MIFIDKETIEKQLPYSGLIAALHKMLIVPYTMPVRHHHFYENSEEQENTLILMPAWNREYMGIKQVIVAPNNHTKGLPAIYATYTLIDALTGVPLAQMDASGLTARRTACASALAASFLAREDTRSLLVVGGGKVAEHLIHAHAAVRNYDRVMIWMRNKEKGVQFVQEQVKHGVKVDLVQDLEAAVRQADVISTATLSRTPLIRGEWVQPGTHLDLIGAHTPKSREVDDDAIKKSSIFVDSREGALHETGEMAIPIANGVLDPQTIKADIVELCKKAHVGRRNENEITLFKSAGLAIEDLAAALLVYQSISDNHQ</sequence>
<proteinExistence type="inferred from homology"/>
<dbReference type="SUPFAM" id="SSF51735">
    <property type="entry name" value="NAD(P)-binding Rossmann-fold domains"/>
    <property type="match status" value="1"/>
</dbReference>
<dbReference type="Pfam" id="PF02423">
    <property type="entry name" value="OCD_Mu_crystall"/>
    <property type="match status" value="1"/>
</dbReference>
<gene>
    <name evidence="2" type="ORF">C5749_08900</name>
</gene>
<dbReference type="InterPro" id="IPR003462">
    <property type="entry name" value="ODC_Mu_crystall"/>
</dbReference>
<reference evidence="2 3" key="1">
    <citation type="submission" date="2018-02" db="EMBL/GenBank/DDBJ databases">
        <title>The draft genome of Sphingobacterium gobiense H7.</title>
        <authorList>
            <person name="Li L."/>
            <person name="Liu L."/>
            <person name="Zhang X."/>
            <person name="Wang T."/>
            <person name="Liang L."/>
        </authorList>
    </citation>
    <scope>NUCLEOTIDE SEQUENCE [LARGE SCALE GENOMIC DNA]</scope>
    <source>
        <strain evidence="2 3">ACCC 05757</strain>
    </source>
</reference>
<evidence type="ECO:0000313" key="3">
    <source>
        <dbReference type="Proteomes" id="UP000238642"/>
    </source>
</evidence>
<dbReference type="RefSeq" id="WP_105724934.1">
    <property type="nucleotide sequence ID" value="NZ_PVBS01000001.1"/>
</dbReference>
<dbReference type="GO" id="GO:0019752">
    <property type="term" value="P:carboxylic acid metabolic process"/>
    <property type="evidence" value="ECO:0007669"/>
    <property type="project" value="UniProtKB-ARBA"/>
</dbReference>
<name>A0A2S9JVJ5_9SPHI</name>
<dbReference type="Gene3D" id="3.30.1780.10">
    <property type="entry name" value="ornithine cyclodeaminase, domain 1"/>
    <property type="match status" value="1"/>
</dbReference>
<dbReference type="PIRSF" id="PIRSF001439">
    <property type="entry name" value="CryM"/>
    <property type="match status" value="1"/>
</dbReference>
<dbReference type="PANTHER" id="PTHR13812:SF19">
    <property type="entry name" value="KETIMINE REDUCTASE MU-CRYSTALLIN"/>
    <property type="match status" value="1"/>
</dbReference>
<dbReference type="NCBIfam" id="NF004793">
    <property type="entry name" value="PRK06141.1"/>
    <property type="match status" value="1"/>
</dbReference>
<dbReference type="InterPro" id="IPR036291">
    <property type="entry name" value="NAD(P)-bd_dom_sf"/>
</dbReference>
<evidence type="ECO:0000313" key="2">
    <source>
        <dbReference type="EMBL" id="PRD57294.1"/>
    </source>
</evidence>
<dbReference type="InterPro" id="IPR023401">
    <property type="entry name" value="ODC_N"/>
</dbReference>
<accession>A0A2S9JVJ5</accession>